<organism evidence="8 9">
    <name type="scientific">Aerophototrophica crusticola</name>
    <dbReference type="NCBI Taxonomy" id="1709002"/>
    <lineage>
        <taxon>Bacteria</taxon>
        <taxon>Pseudomonadati</taxon>
        <taxon>Pseudomonadota</taxon>
        <taxon>Alphaproteobacteria</taxon>
        <taxon>Rhodospirillales</taxon>
        <taxon>Rhodospirillaceae</taxon>
        <taxon>Aerophototrophica</taxon>
    </lineage>
</organism>
<feature type="domain" description="S1 motif" evidence="7">
    <location>
        <begin position="39"/>
        <end position="111"/>
    </location>
</feature>
<gene>
    <name evidence="8" type="ORF">HHL28_03865</name>
</gene>
<proteinExistence type="predicted"/>
<dbReference type="SMART" id="SM00316">
    <property type="entry name" value="S1"/>
    <property type="match status" value="1"/>
</dbReference>
<evidence type="ECO:0000256" key="2">
    <source>
        <dbReference type="ARBA" id="ARBA00022723"/>
    </source>
</evidence>
<keyword evidence="3" id="KW-0378">Hydrolase</keyword>
<dbReference type="InterPro" id="IPR003029">
    <property type="entry name" value="S1_domain"/>
</dbReference>
<evidence type="ECO:0000256" key="5">
    <source>
        <dbReference type="ARBA" id="ARBA00022884"/>
    </source>
</evidence>
<evidence type="ECO:0000313" key="9">
    <source>
        <dbReference type="Proteomes" id="UP000501891"/>
    </source>
</evidence>
<dbReference type="KEGG" id="acru:HHL28_03865"/>
<dbReference type="PANTHER" id="PTHR30001">
    <property type="entry name" value="RIBONUCLEASE"/>
    <property type="match status" value="1"/>
</dbReference>
<keyword evidence="5" id="KW-0694">RNA-binding</keyword>
<accession>A0A858R4M5</accession>
<evidence type="ECO:0000256" key="3">
    <source>
        <dbReference type="ARBA" id="ARBA00022801"/>
    </source>
</evidence>
<evidence type="ECO:0000313" key="8">
    <source>
        <dbReference type="EMBL" id="QJE72348.1"/>
    </source>
</evidence>
<dbReference type="GO" id="GO:0016787">
    <property type="term" value="F:hydrolase activity"/>
    <property type="evidence" value="ECO:0007669"/>
    <property type="project" value="UniProtKB-KW"/>
</dbReference>
<keyword evidence="9" id="KW-1185">Reference proteome</keyword>
<dbReference type="EMBL" id="CP051775">
    <property type="protein sequence ID" value="QJE72348.1"/>
    <property type="molecule type" value="Genomic_DNA"/>
</dbReference>
<dbReference type="Pfam" id="PF10150">
    <property type="entry name" value="RNase_E_G"/>
    <property type="match status" value="1"/>
</dbReference>
<evidence type="ECO:0000256" key="4">
    <source>
        <dbReference type="ARBA" id="ARBA00022842"/>
    </source>
</evidence>
<comment type="cofactor">
    <cofactor evidence="1">
        <name>Mg(2+)</name>
        <dbReference type="ChEBI" id="CHEBI:18420"/>
    </cofactor>
</comment>
<evidence type="ECO:0000259" key="7">
    <source>
        <dbReference type="PROSITE" id="PS50126"/>
    </source>
</evidence>
<dbReference type="GO" id="GO:0003723">
    <property type="term" value="F:RNA binding"/>
    <property type="evidence" value="ECO:0007669"/>
    <property type="project" value="UniProtKB-KW"/>
</dbReference>
<keyword evidence="2" id="KW-0479">Metal-binding</keyword>
<protein>
    <submittedName>
        <fullName evidence="8">Ribonuclease E</fullName>
    </submittedName>
</protein>
<evidence type="ECO:0000256" key="1">
    <source>
        <dbReference type="ARBA" id="ARBA00001946"/>
    </source>
</evidence>
<dbReference type="GO" id="GO:0004540">
    <property type="term" value="F:RNA nuclease activity"/>
    <property type="evidence" value="ECO:0007669"/>
    <property type="project" value="InterPro"/>
</dbReference>
<dbReference type="PANTHER" id="PTHR30001:SF0">
    <property type="entry name" value="RIBONUCLEASE G"/>
    <property type="match status" value="1"/>
</dbReference>
<dbReference type="PROSITE" id="PS50126">
    <property type="entry name" value="S1"/>
    <property type="match status" value="1"/>
</dbReference>
<dbReference type="Proteomes" id="UP000501891">
    <property type="component" value="Chromosome"/>
</dbReference>
<dbReference type="SUPFAM" id="SSF50249">
    <property type="entry name" value="Nucleic acid-binding proteins"/>
    <property type="match status" value="1"/>
</dbReference>
<dbReference type="InterPro" id="IPR012340">
    <property type="entry name" value="NA-bd_OB-fold"/>
</dbReference>
<feature type="region of interest" description="Disordered" evidence="6">
    <location>
        <begin position="377"/>
        <end position="397"/>
    </location>
</feature>
<reference evidence="8" key="1">
    <citation type="submission" date="2020-04" db="EMBL/GenBank/DDBJ databases">
        <title>A desert anoxygenic phototrophic bacterium fixes CO2 using RubisCO under aerobic conditions.</title>
        <authorList>
            <person name="Tang K."/>
        </authorList>
    </citation>
    <scope>NUCLEOTIDE SEQUENCE [LARGE SCALE GENOMIC DNA]</scope>
    <source>
        <strain evidence="8">MIMtkB3</strain>
    </source>
</reference>
<keyword evidence="4" id="KW-0460">Magnesium</keyword>
<dbReference type="GO" id="GO:0046872">
    <property type="term" value="F:metal ion binding"/>
    <property type="evidence" value="ECO:0007669"/>
    <property type="project" value="UniProtKB-KW"/>
</dbReference>
<dbReference type="AlphaFoldDB" id="A0A858R4M5"/>
<name>A0A858R4M5_9PROT</name>
<dbReference type="GO" id="GO:0005737">
    <property type="term" value="C:cytoplasm"/>
    <property type="evidence" value="ECO:0007669"/>
    <property type="project" value="TreeGrafter"/>
</dbReference>
<dbReference type="InterPro" id="IPR019307">
    <property type="entry name" value="RNA-bd_AU-1/RNase_E/G"/>
</dbReference>
<dbReference type="GO" id="GO:0006364">
    <property type="term" value="P:rRNA processing"/>
    <property type="evidence" value="ECO:0007669"/>
    <property type="project" value="TreeGrafter"/>
</dbReference>
<dbReference type="InterPro" id="IPR004659">
    <property type="entry name" value="RNase_E/G"/>
</dbReference>
<dbReference type="Gene3D" id="2.40.50.140">
    <property type="entry name" value="Nucleic acid-binding proteins"/>
    <property type="match status" value="1"/>
</dbReference>
<evidence type="ECO:0000256" key="6">
    <source>
        <dbReference type="SAM" id="MobiDB-lite"/>
    </source>
</evidence>
<sequence length="397" mass="41771">MSRTLLLDRRGPFRRAALLERGTLTDLTIDREDRPSLLGAVLLGKVTRLAAGLDAAFVEIGERQQALLNASDVRPGKRDARIGQLLRTGQTVIVQVKADAHGAKGATVTMDVSLPGRFVVHAPLGQGLHVSRRLGKGPEVGRLKQLLADALPRQGGWILRADALGANPGLVLQEAEAHLADWHAVQALAQGSPPRPLRPAPTAAERALVEWTGAGVDSIRVDGADLLAEVRAWCRTRAPDLEPLLTPHKGSGALFEEGDVDGAIHQLLGTRVPLPQGGSLVIERTEALTVVDVNGGERGNALATNLDACREIARQLRLRNLGGIVVVDFVSLSRAGDREAVLQALSTAVSDDPAGTHVYGMSKLGLVELTRARRGPPLSALLDGAPGGPGAAEPDPA</sequence>
<dbReference type="CDD" id="cd04453">
    <property type="entry name" value="S1_RNase_E"/>
    <property type="match status" value="1"/>
</dbReference>